<dbReference type="CDD" id="cd00094">
    <property type="entry name" value="HX"/>
    <property type="match status" value="1"/>
</dbReference>
<dbReference type="Gene3D" id="2.110.10.10">
    <property type="entry name" value="Hemopexin-like domain"/>
    <property type="match status" value="3"/>
</dbReference>
<dbReference type="InterPro" id="IPR000585">
    <property type="entry name" value="Hemopexin-like_dom"/>
</dbReference>
<sequence>MTKAFFLRGANYARYDLDDDRVDDGYPKSISVGWSGIEGTGFESDVDTAVELGDRKLYFFKGSSYLRIDEDQLAVDGEVRDIGGAWGGFSAAGFSDALDAAVNWRNGKAYFFRGDSYIRYDIAGDSVDGGAASPIAGNWPGFSEAGFTDGIEGAFLSDSGKAYFFRGGSYLRYDVVGGHVDDGYPRPVSGNWPGMDEAGFSGAVDAAWTAAGASTPVTPAGSQLTAGDHVWYFNGRTSTAPDIPRTTWFPGSTGPTDYGGHGKEIFQFVVHADGTIFRGQPHMRGMPGTFAWLNNNPGNITGGPGGPDYGQYQGKFNWHNFLIFPTRDAGYNAIAKFLQTASCPNRGPYRNLSIFDAFGCYAPASDGNDPAAYAQSVADAAGVPTSTLVGDLNEDRMRLMQDKIAEVEGTVPGDILTADSAELPEEIRSRL</sequence>
<dbReference type="Proteomes" id="UP001552479">
    <property type="component" value="Unassembled WGS sequence"/>
</dbReference>
<dbReference type="Pfam" id="PF00045">
    <property type="entry name" value="Hemopexin"/>
    <property type="match status" value="4"/>
</dbReference>
<accession>A0ABV3IXE6</accession>
<evidence type="ECO:0000313" key="3">
    <source>
        <dbReference type="Proteomes" id="UP001552479"/>
    </source>
</evidence>
<reference evidence="2 3" key="1">
    <citation type="submission" date="2024-06" db="EMBL/GenBank/DDBJ databases">
        <title>The Natural Products Discovery Center: Release of the First 8490 Sequenced Strains for Exploring Actinobacteria Biosynthetic Diversity.</title>
        <authorList>
            <person name="Kalkreuter E."/>
            <person name="Kautsar S.A."/>
            <person name="Yang D."/>
            <person name="Bader C.D."/>
            <person name="Teijaro C.N."/>
            <person name="Fluegel L."/>
            <person name="Davis C.M."/>
            <person name="Simpson J.R."/>
            <person name="Lauterbach L."/>
            <person name="Steele A.D."/>
            <person name="Gui C."/>
            <person name="Meng S."/>
            <person name="Li G."/>
            <person name="Viehrig K."/>
            <person name="Ye F."/>
            <person name="Su P."/>
            <person name="Kiefer A.F."/>
            <person name="Nichols A."/>
            <person name="Cepeda A.J."/>
            <person name="Yan W."/>
            <person name="Fan B."/>
            <person name="Jiang Y."/>
            <person name="Adhikari A."/>
            <person name="Zheng C.-J."/>
            <person name="Schuster L."/>
            <person name="Cowan T.M."/>
            <person name="Smanski M.J."/>
            <person name="Chevrette M.G."/>
            <person name="De Carvalho L.P.S."/>
            <person name="Shen B."/>
        </authorList>
    </citation>
    <scope>NUCLEOTIDE SEQUENCE [LARGE SCALE GENOMIC DNA]</scope>
    <source>
        <strain evidence="2 3">NPDC053791</strain>
    </source>
</reference>
<keyword evidence="1" id="KW-0677">Repeat</keyword>
<dbReference type="RefSeq" id="WP_366088921.1">
    <property type="nucleotide sequence ID" value="NZ_JBFASG010000019.1"/>
</dbReference>
<dbReference type="SUPFAM" id="SSF50923">
    <property type="entry name" value="Hemopexin-like domain"/>
    <property type="match status" value="1"/>
</dbReference>
<evidence type="ECO:0000313" key="2">
    <source>
        <dbReference type="EMBL" id="MEV4925093.1"/>
    </source>
</evidence>
<dbReference type="SMART" id="SM00120">
    <property type="entry name" value="HX"/>
    <property type="match status" value="4"/>
</dbReference>
<gene>
    <name evidence="2" type="ORF">AB0L03_20025</name>
</gene>
<dbReference type="EMBL" id="JBFASG010000019">
    <property type="protein sequence ID" value="MEV4925093.1"/>
    <property type="molecule type" value="Genomic_DNA"/>
</dbReference>
<organism evidence="2 3">
    <name type="scientific">Streptomyces roseoverticillatus</name>
    <dbReference type="NCBI Taxonomy" id="66429"/>
    <lineage>
        <taxon>Bacteria</taxon>
        <taxon>Bacillati</taxon>
        <taxon>Actinomycetota</taxon>
        <taxon>Actinomycetes</taxon>
        <taxon>Kitasatosporales</taxon>
        <taxon>Streptomycetaceae</taxon>
        <taxon>Streptomyces</taxon>
    </lineage>
</organism>
<keyword evidence="3" id="KW-1185">Reference proteome</keyword>
<proteinExistence type="predicted"/>
<dbReference type="InterPro" id="IPR036375">
    <property type="entry name" value="Hemopexin-like_dom_sf"/>
</dbReference>
<name>A0ABV3IXE6_9ACTN</name>
<evidence type="ECO:0000256" key="1">
    <source>
        <dbReference type="ARBA" id="ARBA00022737"/>
    </source>
</evidence>
<dbReference type="InterPro" id="IPR018487">
    <property type="entry name" value="Hemopexin-like_repeat"/>
</dbReference>
<comment type="caution">
    <text evidence="2">The sequence shown here is derived from an EMBL/GenBank/DDBJ whole genome shotgun (WGS) entry which is preliminary data.</text>
</comment>
<protein>
    <submittedName>
        <fullName evidence="2">Hemopexin repeat-containing protein</fullName>
    </submittedName>
</protein>
<dbReference type="PROSITE" id="PS51642">
    <property type="entry name" value="HEMOPEXIN_2"/>
    <property type="match status" value="4"/>
</dbReference>